<dbReference type="InterPro" id="IPR036259">
    <property type="entry name" value="MFS_trans_sf"/>
</dbReference>
<dbReference type="PANTHER" id="PTHR23501:SF191">
    <property type="entry name" value="VACUOLAR BASIC AMINO ACID TRANSPORTER 4"/>
    <property type="match status" value="1"/>
</dbReference>
<evidence type="ECO:0000256" key="7">
    <source>
        <dbReference type="SAM" id="Phobius"/>
    </source>
</evidence>
<evidence type="ECO:0008006" key="10">
    <source>
        <dbReference type="Google" id="ProtNLM"/>
    </source>
</evidence>
<evidence type="ECO:0000256" key="3">
    <source>
        <dbReference type="ARBA" id="ARBA00022692"/>
    </source>
</evidence>
<feature type="compositionally biased region" description="Basic and acidic residues" evidence="6">
    <location>
        <begin position="7"/>
        <end position="17"/>
    </location>
</feature>
<keyword evidence="5 7" id="KW-0472">Membrane</keyword>
<feature type="transmembrane region" description="Helical" evidence="7">
    <location>
        <begin position="272"/>
        <end position="290"/>
    </location>
</feature>
<feature type="transmembrane region" description="Helical" evidence="7">
    <location>
        <begin position="434"/>
        <end position="452"/>
    </location>
</feature>
<dbReference type="Gene3D" id="1.20.1250.20">
    <property type="entry name" value="MFS general substrate transporter like domains"/>
    <property type="match status" value="1"/>
</dbReference>
<dbReference type="InterPro" id="IPR011701">
    <property type="entry name" value="MFS"/>
</dbReference>
<feature type="transmembrane region" description="Helical" evidence="7">
    <location>
        <begin position="175"/>
        <end position="195"/>
    </location>
</feature>
<feature type="transmembrane region" description="Helical" evidence="7">
    <location>
        <begin position="311"/>
        <end position="341"/>
    </location>
</feature>
<feature type="region of interest" description="Disordered" evidence="6">
    <location>
        <begin position="1"/>
        <end position="44"/>
    </location>
</feature>
<evidence type="ECO:0000256" key="1">
    <source>
        <dbReference type="ARBA" id="ARBA00004127"/>
    </source>
</evidence>
<dbReference type="PANTHER" id="PTHR23501">
    <property type="entry name" value="MAJOR FACILITATOR SUPERFAMILY"/>
    <property type="match status" value="1"/>
</dbReference>
<dbReference type="OrthoDB" id="3437016at2759"/>
<evidence type="ECO:0000256" key="6">
    <source>
        <dbReference type="SAM" id="MobiDB-lite"/>
    </source>
</evidence>
<evidence type="ECO:0000256" key="4">
    <source>
        <dbReference type="ARBA" id="ARBA00022989"/>
    </source>
</evidence>
<evidence type="ECO:0000313" key="9">
    <source>
        <dbReference type="Proteomes" id="UP000029665"/>
    </source>
</evidence>
<dbReference type="Pfam" id="PF07690">
    <property type="entry name" value="MFS_1"/>
    <property type="match status" value="1"/>
</dbReference>
<feature type="compositionally biased region" description="Basic and acidic residues" evidence="6">
    <location>
        <begin position="561"/>
        <end position="575"/>
    </location>
</feature>
<proteinExistence type="predicted"/>
<keyword evidence="2" id="KW-0813">Transport</keyword>
<dbReference type="GO" id="GO:0000329">
    <property type="term" value="C:fungal-type vacuole membrane"/>
    <property type="evidence" value="ECO:0007669"/>
    <property type="project" value="TreeGrafter"/>
</dbReference>
<dbReference type="EMBL" id="CCBP010000125">
    <property type="protein sequence ID" value="CDO74046.1"/>
    <property type="molecule type" value="Genomic_DNA"/>
</dbReference>
<name>A0A060SIL9_PYCCI</name>
<dbReference type="AlphaFoldDB" id="A0A060SIL9"/>
<dbReference type="STRING" id="5643.A0A060SIL9"/>
<accession>A0A060SIL9</accession>
<dbReference type="SUPFAM" id="SSF103473">
    <property type="entry name" value="MFS general substrate transporter"/>
    <property type="match status" value="2"/>
</dbReference>
<dbReference type="Proteomes" id="UP000029665">
    <property type="component" value="Unassembled WGS sequence"/>
</dbReference>
<feature type="transmembrane region" description="Helical" evidence="7">
    <location>
        <begin position="347"/>
        <end position="366"/>
    </location>
</feature>
<comment type="subcellular location">
    <subcellularLocation>
        <location evidence="1">Endomembrane system</location>
        <topology evidence="1">Multi-pass membrane protein</topology>
    </subcellularLocation>
</comment>
<evidence type="ECO:0000256" key="5">
    <source>
        <dbReference type="ARBA" id="ARBA00023136"/>
    </source>
</evidence>
<feature type="transmembrane region" description="Helical" evidence="7">
    <location>
        <begin position="143"/>
        <end position="163"/>
    </location>
</feature>
<feature type="region of interest" description="Disordered" evidence="6">
    <location>
        <begin position="560"/>
        <end position="583"/>
    </location>
</feature>
<feature type="compositionally biased region" description="Polar residues" evidence="6">
    <location>
        <begin position="24"/>
        <end position="35"/>
    </location>
</feature>
<feature type="transmembrane region" description="Helical" evidence="7">
    <location>
        <begin position="395"/>
        <end position="414"/>
    </location>
</feature>
<dbReference type="GO" id="GO:0012505">
    <property type="term" value="C:endomembrane system"/>
    <property type="evidence" value="ECO:0007669"/>
    <property type="project" value="UniProtKB-SubCell"/>
</dbReference>
<protein>
    <recommendedName>
        <fullName evidence="10">Major facilitator superfamily (MFS) profile domain-containing protein</fullName>
    </recommendedName>
</protein>
<organism evidence="8 9">
    <name type="scientific">Pycnoporus cinnabarinus</name>
    <name type="common">Cinnabar-red polypore</name>
    <name type="synonym">Trametes cinnabarina</name>
    <dbReference type="NCBI Taxonomy" id="5643"/>
    <lineage>
        <taxon>Eukaryota</taxon>
        <taxon>Fungi</taxon>
        <taxon>Dikarya</taxon>
        <taxon>Basidiomycota</taxon>
        <taxon>Agaricomycotina</taxon>
        <taxon>Agaricomycetes</taxon>
        <taxon>Polyporales</taxon>
        <taxon>Polyporaceae</taxon>
        <taxon>Trametes</taxon>
    </lineage>
</organism>
<keyword evidence="9" id="KW-1185">Reference proteome</keyword>
<dbReference type="OMA" id="AFSMLYN"/>
<evidence type="ECO:0000313" key="8">
    <source>
        <dbReference type="EMBL" id="CDO74046.1"/>
    </source>
</evidence>
<keyword evidence="4 7" id="KW-1133">Transmembrane helix</keyword>
<feature type="transmembrane region" description="Helical" evidence="7">
    <location>
        <begin position="201"/>
        <end position="221"/>
    </location>
</feature>
<dbReference type="HOGENOM" id="CLU_000960_22_3_1"/>
<keyword evidence="3 7" id="KW-0812">Transmembrane</keyword>
<sequence>MSQVHGQPDETRPLLHDHHARPQSYRSATSSRTQSPEPPEPPVLNKVSRSDLMWILAGLWSAVFLGALDGEFPHLPAEGLFWSPGSHALRPPGTIVATLLSPIGSYFNESNRSSYIGTSYLLSVCCFTPLYGRLSDILGRKGAMLLALSFFVSSVAVTDLIPLRQRGLYQGMTNILFGLGAGLGGPLGGWMNDYLGWRSAFLLQMPILVFSFVLVALKVSIRLPDEVQNQPIRAKLRRIDVFGSFTLVGMVGCLLLGLSLKSTEELPWSHPVVWGLLLASVVFGAAFIWVETCYSPYPVMPMRLVKQRTPFFVSLSNFFGSVAAFSMIYNVPLACICYLTPYVSRGHLHGSSSLISPSLSGGHLDWKRICRMRVRPGLTDTAVHVHRVMRRTGKLYTLTLCSCLMTVVAASLVAMWNDNSATWHLWLDVVPQGFGMASVITTTLIAMIASVSREDVAVATGITYLFRTTGQVIGVSLSGALLQAILTAKLRERIQGPHAVEIIENIRHSTTLIPELSPELRKAAVDSYADALRVVFICQAAMNFLCFLCCLPIQENPLPGSHEEQEEAWKRRDTNRTPASESP</sequence>
<feature type="transmembrane region" description="Helical" evidence="7">
    <location>
        <begin position="241"/>
        <end position="260"/>
    </location>
</feature>
<gene>
    <name evidence="8" type="ORF">BN946_scf185043.g96</name>
</gene>
<evidence type="ECO:0000256" key="2">
    <source>
        <dbReference type="ARBA" id="ARBA00022448"/>
    </source>
</evidence>
<comment type="caution">
    <text evidence="8">The sequence shown here is derived from an EMBL/GenBank/DDBJ whole genome shotgun (WGS) entry which is preliminary data.</text>
</comment>
<dbReference type="GO" id="GO:0015174">
    <property type="term" value="F:basic amino acid transmembrane transporter activity"/>
    <property type="evidence" value="ECO:0007669"/>
    <property type="project" value="TreeGrafter"/>
</dbReference>
<dbReference type="GO" id="GO:0005886">
    <property type="term" value="C:plasma membrane"/>
    <property type="evidence" value="ECO:0007669"/>
    <property type="project" value="TreeGrafter"/>
</dbReference>
<feature type="transmembrane region" description="Helical" evidence="7">
    <location>
        <begin position="464"/>
        <end position="486"/>
    </location>
</feature>
<reference evidence="8" key="1">
    <citation type="submission" date="2014-01" db="EMBL/GenBank/DDBJ databases">
        <title>The genome of the white-rot fungus Pycnoporus cinnabarinus: a basidiomycete model with a versatile arsenal for lignocellulosic biomass breakdown.</title>
        <authorList>
            <person name="Levasseur A."/>
            <person name="Lomascolo A."/>
            <person name="Ruiz-Duenas F.J."/>
            <person name="Uzan E."/>
            <person name="Piumi F."/>
            <person name="Kues U."/>
            <person name="Ram A.F.J."/>
            <person name="Murat C."/>
            <person name="Haon M."/>
            <person name="Benoit I."/>
            <person name="Arfi Y."/>
            <person name="Chevret D."/>
            <person name="Drula E."/>
            <person name="Kwon M.J."/>
            <person name="Gouret P."/>
            <person name="Lesage-Meessen L."/>
            <person name="Lombard V."/>
            <person name="Mariette J."/>
            <person name="Noirot C."/>
            <person name="Park J."/>
            <person name="Patyshakuliyeva A."/>
            <person name="Wieneger R.A.B."/>
            <person name="Wosten H.A.B."/>
            <person name="Martin F."/>
            <person name="Coutinho P.M."/>
            <person name="de Vries R."/>
            <person name="Martinez A.T."/>
            <person name="Klopp C."/>
            <person name="Pontarotti P."/>
            <person name="Henrissat B."/>
            <person name="Record E."/>
        </authorList>
    </citation>
    <scope>NUCLEOTIDE SEQUENCE [LARGE SCALE GENOMIC DNA]</scope>
    <source>
        <strain evidence="8">BRFM137</strain>
    </source>
</reference>